<feature type="binding site" evidence="14">
    <location>
        <position position="157"/>
    </location>
    <ligand>
        <name>[4Fe-4S] cluster</name>
        <dbReference type="ChEBI" id="CHEBI:49883"/>
        <note>4Fe-4S-S-AdoMet</note>
    </ligand>
</feature>
<dbReference type="PROSITE" id="PS51918">
    <property type="entry name" value="RADICAL_SAM"/>
    <property type="match status" value="1"/>
</dbReference>
<evidence type="ECO:0000313" key="16">
    <source>
        <dbReference type="EMBL" id="CCF83131.1"/>
    </source>
</evidence>
<evidence type="ECO:0000256" key="6">
    <source>
        <dbReference type="ARBA" id="ARBA00022603"/>
    </source>
</evidence>
<dbReference type="EC" id="2.1.1.192" evidence="14"/>
<feature type="binding site" evidence="14">
    <location>
        <position position="154"/>
    </location>
    <ligand>
        <name>[4Fe-4S] cluster</name>
        <dbReference type="ChEBI" id="CHEBI:49883"/>
        <note>4Fe-4S-S-AdoMet</note>
    </ligand>
</feature>
<dbReference type="SFLD" id="SFLDS00029">
    <property type="entry name" value="Radical_SAM"/>
    <property type="match status" value="1"/>
</dbReference>
<feature type="active site" description="S-methylcysteine intermediate" evidence="14">
    <location>
        <position position="374"/>
    </location>
</feature>
<dbReference type="GO" id="GO:0019843">
    <property type="term" value="F:rRNA binding"/>
    <property type="evidence" value="ECO:0007669"/>
    <property type="project" value="UniProtKB-UniRule"/>
</dbReference>
<dbReference type="InterPro" id="IPR040072">
    <property type="entry name" value="Methyltransferase_A"/>
</dbReference>
<comment type="cofactor">
    <cofactor evidence="14">
        <name>[4Fe-4S] cluster</name>
        <dbReference type="ChEBI" id="CHEBI:49883"/>
    </cofactor>
    <text evidence="14">Binds 1 [4Fe-4S] cluster. The cluster is coordinated with 3 cysteines and an exchangeable S-adenosyl-L-methionine.</text>
</comment>
<dbReference type="PIRSF" id="PIRSF006004">
    <property type="entry name" value="CHP00048"/>
    <property type="match status" value="1"/>
</dbReference>
<evidence type="ECO:0000256" key="2">
    <source>
        <dbReference type="ARBA" id="ARBA00007544"/>
    </source>
</evidence>
<dbReference type="Gene3D" id="3.20.20.70">
    <property type="entry name" value="Aldolase class I"/>
    <property type="match status" value="1"/>
</dbReference>
<dbReference type="NCBIfam" id="TIGR00048">
    <property type="entry name" value="rRNA_mod_RlmN"/>
    <property type="match status" value="1"/>
</dbReference>
<dbReference type="InterPro" id="IPR007197">
    <property type="entry name" value="rSAM"/>
</dbReference>
<comment type="caution">
    <text evidence="16">The sequence shown here is derived from an EMBL/GenBank/DDBJ whole genome shotgun (WGS) entry which is preliminary data.</text>
</comment>
<keyword evidence="10 14" id="KW-0479">Metal-binding</keyword>
<keyword evidence="3 14" id="KW-0004">4Fe-4S</keyword>
<keyword evidence="17" id="KW-1185">Reference proteome</keyword>
<dbReference type="GO" id="GO:0030488">
    <property type="term" value="P:tRNA methylation"/>
    <property type="evidence" value="ECO:0007669"/>
    <property type="project" value="UniProtKB-UniRule"/>
</dbReference>
<dbReference type="PANTHER" id="PTHR30544:SF5">
    <property type="entry name" value="RADICAL SAM CORE DOMAIN-CONTAINING PROTEIN"/>
    <property type="match status" value="1"/>
</dbReference>
<dbReference type="GO" id="GO:0046872">
    <property type="term" value="F:metal ion binding"/>
    <property type="evidence" value="ECO:0007669"/>
    <property type="project" value="UniProtKB-KW"/>
</dbReference>
<protein>
    <recommendedName>
        <fullName evidence="14">Probable dual-specificity RNA methyltransferase RlmN</fullName>
        <ecNumber evidence="14">2.1.1.192</ecNumber>
    </recommendedName>
    <alternativeName>
        <fullName evidence="14">23S rRNA (adenine(2503)-C(2))-methyltransferase</fullName>
    </alternativeName>
    <alternativeName>
        <fullName evidence="14">23S rRNA m2A2503 methyltransferase</fullName>
    </alternativeName>
    <alternativeName>
        <fullName evidence="14">Ribosomal RNA large subunit methyltransferase N</fullName>
    </alternativeName>
    <alternativeName>
        <fullName evidence="14">tRNA (adenine(37)-C(2))-methyltransferase</fullName>
    </alternativeName>
    <alternativeName>
        <fullName evidence="14">tRNA m2A37 methyltransferase</fullName>
    </alternativeName>
</protein>
<evidence type="ECO:0000256" key="13">
    <source>
        <dbReference type="ARBA" id="ARBA00023157"/>
    </source>
</evidence>
<evidence type="ECO:0000256" key="5">
    <source>
        <dbReference type="ARBA" id="ARBA00022552"/>
    </source>
</evidence>
<comment type="miscellaneous">
    <text evidence="14">Reaction proceeds by a ping-pong mechanism involving intermediate methylation of a conserved cysteine residue.</text>
</comment>
<feature type="binding site" evidence="14">
    <location>
        <position position="232"/>
    </location>
    <ligand>
        <name>S-adenosyl-L-methionine</name>
        <dbReference type="ChEBI" id="CHEBI:59789"/>
    </ligand>
</feature>
<dbReference type="Gene3D" id="1.10.150.530">
    <property type="match status" value="1"/>
</dbReference>
<keyword evidence="7 14" id="KW-0808">Transferase</keyword>
<feature type="active site" description="Proton acceptor" evidence="14">
    <location>
        <position position="130"/>
    </location>
</feature>
<dbReference type="InterPro" id="IPR058240">
    <property type="entry name" value="rSAM_sf"/>
</dbReference>
<comment type="function">
    <text evidence="14">Specifically methylates position 2 of adenine 2503 in 23S rRNA and position 2 of adenine 37 in tRNAs.</text>
</comment>
<keyword evidence="12 14" id="KW-0411">Iron-sulfur</keyword>
<proteinExistence type="inferred from homology"/>
<feature type="binding site" evidence="14">
    <location>
        <begin position="200"/>
        <end position="201"/>
    </location>
    <ligand>
        <name>S-adenosyl-L-methionine</name>
        <dbReference type="ChEBI" id="CHEBI:59789"/>
    </ligand>
</feature>
<dbReference type="GO" id="GO:0002935">
    <property type="term" value="F:tRNA (adenine(37)-C2)-methyltransferase activity"/>
    <property type="evidence" value="ECO:0007669"/>
    <property type="project" value="UniProtKB-UniRule"/>
</dbReference>
<feature type="domain" description="Radical SAM core" evidence="15">
    <location>
        <begin position="136"/>
        <end position="369"/>
    </location>
</feature>
<dbReference type="Pfam" id="PF04055">
    <property type="entry name" value="Radical_SAM"/>
    <property type="match status" value="1"/>
</dbReference>
<dbReference type="AlphaFoldDB" id="I4EEL9"/>
<feature type="binding site" evidence="14">
    <location>
        <begin position="255"/>
        <end position="257"/>
    </location>
    <ligand>
        <name>S-adenosyl-L-methionine</name>
        <dbReference type="ChEBI" id="CHEBI:59789"/>
    </ligand>
</feature>
<keyword evidence="4 14" id="KW-0963">Cytoplasm</keyword>
<keyword evidence="8 14" id="KW-0949">S-adenosyl-L-methionine</keyword>
<comment type="catalytic activity">
    <reaction evidence="14">
        <text>adenosine(2503) in 23S rRNA + 2 reduced [2Fe-2S]-[ferredoxin] + 2 S-adenosyl-L-methionine = 2-methyladenosine(2503) in 23S rRNA + 5'-deoxyadenosine + L-methionine + 2 oxidized [2Fe-2S]-[ferredoxin] + S-adenosyl-L-homocysteine</text>
        <dbReference type="Rhea" id="RHEA:42916"/>
        <dbReference type="Rhea" id="RHEA-COMP:10000"/>
        <dbReference type="Rhea" id="RHEA-COMP:10001"/>
        <dbReference type="Rhea" id="RHEA-COMP:10152"/>
        <dbReference type="Rhea" id="RHEA-COMP:10282"/>
        <dbReference type="ChEBI" id="CHEBI:17319"/>
        <dbReference type="ChEBI" id="CHEBI:33737"/>
        <dbReference type="ChEBI" id="CHEBI:33738"/>
        <dbReference type="ChEBI" id="CHEBI:57844"/>
        <dbReference type="ChEBI" id="CHEBI:57856"/>
        <dbReference type="ChEBI" id="CHEBI:59789"/>
        <dbReference type="ChEBI" id="CHEBI:74411"/>
        <dbReference type="ChEBI" id="CHEBI:74497"/>
        <dbReference type="EC" id="2.1.1.192"/>
    </reaction>
</comment>
<comment type="catalytic activity">
    <reaction evidence="14">
        <text>adenosine(37) in tRNA + 2 reduced [2Fe-2S]-[ferredoxin] + 2 S-adenosyl-L-methionine = 2-methyladenosine(37) in tRNA + 5'-deoxyadenosine + L-methionine + 2 oxidized [2Fe-2S]-[ferredoxin] + S-adenosyl-L-homocysteine</text>
        <dbReference type="Rhea" id="RHEA:43332"/>
        <dbReference type="Rhea" id="RHEA-COMP:10000"/>
        <dbReference type="Rhea" id="RHEA-COMP:10001"/>
        <dbReference type="Rhea" id="RHEA-COMP:10162"/>
        <dbReference type="Rhea" id="RHEA-COMP:10485"/>
        <dbReference type="ChEBI" id="CHEBI:17319"/>
        <dbReference type="ChEBI" id="CHEBI:33737"/>
        <dbReference type="ChEBI" id="CHEBI:33738"/>
        <dbReference type="ChEBI" id="CHEBI:57844"/>
        <dbReference type="ChEBI" id="CHEBI:57856"/>
        <dbReference type="ChEBI" id="CHEBI:59789"/>
        <dbReference type="ChEBI" id="CHEBI:74411"/>
        <dbReference type="ChEBI" id="CHEBI:74497"/>
        <dbReference type="EC" id="2.1.1.192"/>
    </reaction>
</comment>
<dbReference type="GO" id="GO:0005737">
    <property type="term" value="C:cytoplasm"/>
    <property type="evidence" value="ECO:0007669"/>
    <property type="project" value="UniProtKB-SubCell"/>
</dbReference>
<dbReference type="SUPFAM" id="SSF102114">
    <property type="entry name" value="Radical SAM enzymes"/>
    <property type="match status" value="1"/>
</dbReference>
<dbReference type="PANTHER" id="PTHR30544">
    <property type="entry name" value="23S RRNA METHYLTRANSFERASE"/>
    <property type="match status" value="1"/>
</dbReference>
<evidence type="ECO:0000256" key="12">
    <source>
        <dbReference type="ARBA" id="ARBA00023014"/>
    </source>
</evidence>
<keyword evidence="5 14" id="KW-0698">rRNA processing</keyword>
<dbReference type="InterPro" id="IPR048641">
    <property type="entry name" value="RlmN_N"/>
</dbReference>
<comment type="similarity">
    <text evidence="2 14">Belongs to the radical SAM superfamily. RlmN family.</text>
</comment>
<feature type="binding site" evidence="14">
    <location>
        <position position="150"/>
    </location>
    <ligand>
        <name>[4Fe-4S] cluster</name>
        <dbReference type="ChEBI" id="CHEBI:49883"/>
        <note>4Fe-4S-S-AdoMet</note>
    </ligand>
</feature>
<dbReference type="Proteomes" id="UP000004221">
    <property type="component" value="Unassembled WGS sequence"/>
</dbReference>
<dbReference type="SFLD" id="SFLDF00275">
    <property type="entry name" value="adenosine_C2_methyltransferase"/>
    <property type="match status" value="1"/>
</dbReference>
<evidence type="ECO:0000256" key="10">
    <source>
        <dbReference type="ARBA" id="ARBA00022723"/>
    </source>
</evidence>
<evidence type="ECO:0000256" key="9">
    <source>
        <dbReference type="ARBA" id="ARBA00022694"/>
    </source>
</evidence>
<dbReference type="InterPro" id="IPR027492">
    <property type="entry name" value="RNA_MTrfase_RlmN"/>
</dbReference>
<dbReference type="GO" id="GO:0051539">
    <property type="term" value="F:4 iron, 4 sulfur cluster binding"/>
    <property type="evidence" value="ECO:0007669"/>
    <property type="project" value="UniProtKB-UniRule"/>
</dbReference>
<dbReference type="Pfam" id="PF21016">
    <property type="entry name" value="RlmN_N"/>
    <property type="match status" value="1"/>
</dbReference>
<evidence type="ECO:0000256" key="3">
    <source>
        <dbReference type="ARBA" id="ARBA00022485"/>
    </source>
</evidence>
<keyword evidence="9 14" id="KW-0819">tRNA processing</keyword>
<dbReference type="InterPro" id="IPR004383">
    <property type="entry name" value="rRNA_lsu_MTrfase_RlmN/Cfr"/>
</dbReference>
<dbReference type="InterPro" id="IPR013785">
    <property type="entry name" value="Aldolase_TIM"/>
</dbReference>
<comment type="subcellular location">
    <subcellularLocation>
        <location evidence="1 14">Cytoplasm</location>
    </subcellularLocation>
</comment>
<name>I4EEL9_9BACT</name>
<dbReference type="FunFam" id="3.20.20.70:FF:000014">
    <property type="entry name" value="Probable dual-specificity RNA methyltransferase RlmN"/>
    <property type="match status" value="1"/>
</dbReference>
<evidence type="ECO:0000256" key="14">
    <source>
        <dbReference type="HAMAP-Rule" id="MF_01849"/>
    </source>
</evidence>
<dbReference type="EMBL" id="CAGS01000103">
    <property type="protein sequence ID" value="CCF83131.1"/>
    <property type="molecule type" value="Genomic_DNA"/>
</dbReference>
<dbReference type="GO" id="GO:0000049">
    <property type="term" value="F:tRNA binding"/>
    <property type="evidence" value="ECO:0007669"/>
    <property type="project" value="UniProtKB-UniRule"/>
</dbReference>
<evidence type="ECO:0000256" key="4">
    <source>
        <dbReference type="ARBA" id="ARBA00022490"/>
    </source>
</evidence>
<sequence>MVDLRVEVTKSMIDAKPRMIQRPNTTEHPVPVRRPRQERPVTLHDLTLTDLESRLAADGVPRYRARQLYHWAYQQLAGSYDAMTVLPKDLRSRLAASLPVSSLEPVRELRADQGETVKLLFRTFDGEHIETVLMFYPDRTTVCVSCQVGCAVGCAFCATGMLGLIRNLSAGEMVSQVVEAARRAREHGRTLTNIVMMGMGEPFQNYDATMRMVRILHEPEGMNTGARRITLSTSGLVPFIDRLITEPFQVNLAVSLHAPNDELRSTLVPLNRRYPVGELLAACRRYVDQTGRRISFEYALIKDVNDSDAIAGELARLLHGLLCHVNIIPLNPTPATAFERPSAERIERFAEILRRRGIPATVRYSRGVDIAAACGQLRADQESRKARP</sequence>
<dbReference type="SFLD" id="SFLDG01062">
    <property type="entry name" value="methyltransferase_(Class_A)"/>
    <property type="match status" value="1"/>
</dbReference>
<feature type="binding site" evidence="14">
    <location>
        <position position="331"/>
    </location>
    <ligand>
        <name>S-adenosyl-L-methionine</name>
        <dbReference type="ChEBI" id="CHEBI:59789"/>
    </ligand>
</feature>
<keyword evidence="6 14" id="KW-0489">Methyltransferase</keyword>
<dbReference type="CDD" id="cd01335">
    <property type="entry name" value="Radical_SAM"/>
    <property type="match status" value="1"/>
</dbReference>
<comment type="caution">
    <text evidence="14">Lacks conserved residue(s) required for the propagation of feature annotation.</text>
</comment>
<evidence type="ECO:0000256" key="8">
    <source>
        <dbReference type="ARBA" id="ARBA00022691"/>
    </source>
</evidence>
<evidence type="ECO:0000256" key="7">
    <source>
        <dbReference type="ARBA" id="ARBA00022679"/>
    </source>
</evidence>
<gene>
    <name evidence="14 16" type="primary">rlmN</name>
    <name evidence="16" type="ORF">NITHO_1910006</name>
</gene>
<evidence type="ECO:0000313" key="17">
    <source>
        <dbReference type="Proteomes" id="UP000004221"/>
    </source>
</evidence>
<evidence type="ECO:0000259" key="15">
    <source>
        <dbReference type="PROSITE" id="PS51918"/>
    </source>
</evidence>
<dbReference type="HAMAP" id="MF_01849">
    <property type="entry name" value="RNA_methyltr_RlmN"/>
    <property type="match status" value="1"/>
</dbReference>
<keyword evidence="11 14" id="KW-0408">Iron</keyword>
<dbReference type="GO" id="GO:0070475">
    <property type="term" value="P:rRNA base methylation"/>
    <property type="evidence" value="ECO:0007669"/>
    <property type="project" value="UniProtKB-UniRule"/>
</dbReference>
<keyword evidence="13 14" id="KW-1015">Disulfide bond</keyword>
<accession>I4EEL9</accession>
<dbReference type="GO" id="GO:0070040">
    <property type="term" value="F:rRNA (adenine(2503)-C2-)-methyltransferase activity"/>
    <property type="evidence" value="ECO:0007669"/>
    <property type="project" value="UniProtKB-UniRule"/>
</dbReference>
<dbReference type="RefSeq" id="WP_008475944.1">
    <property type="nucleotide sequence ID" value="NZ_CAGS01000103.1"/>
</dbReference>
<organism evidence="16 17">
    <name type="scientific">Nitrolancea hollandica Lb</name>
    <dbReference type="NCBI Taxonomy" id="1129897"/>
    <lineage>
        <taxon>Bacteria</taxon>
        <taxon>Pseudomonadati</taxon>
        <taxon>Thermomicrobiota</taxon>
        <taxon>Thermomicrobia</taxon>
        <taxon>Sphaerobacterales</taxon>
        <taxon>Sphaerobacterineae</taxon>
        <taxon>Sphaerobacteraceae</taxon>
        <taxon>Nitrolancea</taxon>
    </lineage>
</organism>
<reference evidence="16 17" key="1">
    <citation type="journal article" date="2012" name="ISME J.">
        <title>Nitrification expanded: discovery, physiology and genomics of a nitrite-oxidizing bacterium from the phylum Chloroflexi.</title>
        <authorList>
            <person name="Sorokin D.Y."/>
            <person name="Lucker S."/>
            <person name="Vejmelkova D."/>
            <person name="Kostrikina N.A."/>
            <person name="Kleerebezem R."/>
            <person name="Rijpstra W.I."/>
            <person name="Damste J.S."/>
            <person name="Le Paslier D."/>
            <person name="Muyzer G."/>
            <person name="Wagner M."/>
            <person name="van Loosdrecht M.C."/>
            <person name="Daims H."/>
        </authorList>
    </citation>
    <scope>NUCLEOTIDE SEQUENCE [LARGE SCALE GENOMIC DNA]</scope>
    <source>
        <strain evidence="17">none</strain>
    </source>
</reference>
<evidence type="ECO:0000256" key="1">
    <source>
        <dbReference type="ARBA" id="ARBA00004496"/>
    </source>
</evidence>
<evidence type="ECO:0000256" key="11">
    <source>
        <dbReference type="ARBA" id="ARBA00023004"/>
    </source>
</evidence>